<comment type="caution">
    <text evidence="15">The sequence shown here is derived from an EMBL/GenBank/DDBJ whole genome shotgun (WGS) entry which is preliminary data.</text>
</comment>
<dbReference type="CDD" id="cd06225">
    <property type="entry name" value="HAMP"/>
    <property type="match status" value="1"/>
</dbReference>
<reference evidence="15 16" key="1">
    <citation type="journal article" date="2019" name="Int. J. Syst. Evol. Microbiol.">
        <title>The Global Catalogue of Microorganisms (GCM) 10K type strain sequencing project: providing services to taxonomists for standard genome sequencing and annotation.</title>
        <authorList>
            <consortium name="The Broad Institute Genomics Platform"/>
            <consortium name="The Broad Institute Genome Sequencing Center for Infectious Disease"/>
            <person name="Wu L."/>
            <person name="Ma J."/>
        </authorList>
    </citation>
    <scope>NUCLEOTIDE SEQUENCE [LARGE SCALE GENOMIC DNA]</scope>
    <source>
        <strain evidence="15 16">JCM 14326</strain>
    </source>
</reference>
<dbReference type="CDD" id="cd00082">
    <property type="entry name" value="HisKA"/>
    <property type="match status" value="1"/>
</dbReference>
<dbReference type="InterPro" id="IPR003660">
    <property type="entry name" value="HAMP_dom"/>
</dbReference>
<dbReference type="InterPro" id="IPR004358">
    <property type="entry name" value="Sig_transdc_His_kin-like_C"/>
</dbReference>
<sequence>MRSVRARATLGATLVVAAALLLTGILTIRVLEDRLLNTIQLRAESTALTVAAEVQGTARRDLDGLAGVVGSETPVQVVTRDGRVLASSATLASEPAIADFHRPRAAVPTPPGDADGGDDDDDDDDDDDESDDGRSPAASPLPGLDIASRTLTLPVTPDGGISFGDAASSPGERFHVEAARTVTADGTPAVVYAAASLSQEEETVTNLTRLLLVGGPAVLVVVALVTWLVTGRALRPVEAIRAELAAITAGSDLHRRVPEPGTGDEIARLAQTTNNTLDHLQRSVDRQRRFVADASHELRSPIASLRTQLEVAVAHPQLLDLPEVLHDAERLQELAADLLLLARLDAGERPASGRVDLTLLAHEHAARRPIVDVVVHRPAETNGSASQLGQVLRNLLDNAERHAAGRVTLTVGQEGTTAVVAVGDDGPGVPPAERTRIFERFVRLDDARSRDDGGAGLGLAIARDVARRHGGDVVVSDAPEGGARFELRLPAARD</sequence>
<dbReference type="InterPro" id="IPR003594">
    <property type="entry name" value="HATPase_dom"/>
</dbReference>
<dbReference type="InterPro" id="IPR036097">
    <property type="entry name" value="HisK_dim/P_sf"/>
</dbReference>
<comment type="subcellular location">
    <subcellularLocation>
        <location evidence="2">Cell membrane</location>
    </subcellularLocation>
</comment>
<evidence type="ECO:0000256" key="3">
    <source>
        <dbReference type="ARBA" id="ARBA00012438"/>
    </source>
</evidence>
<feature type="domain" description="Histidine kinase" evidence="13">
    <location>
        <begin position="293"/>
        <end position="493"/>
    </location>
</feature>
<gene>
    <name evidence="15" type="ORF">GCM10009751_35920</name>
</gene>
<dbReference type="PROSITE" id="PS50885">
    <property type="entry name" value="HAMP"/>
    <property type="match status" value="1"/>
</dbReference>
<dbReference type="Pfam" id="PF00512">
    <property type="entry name" value="HisKA"/>
    <property type="match status" value="1"/>
</dbReference>
<dbReference type="CDD" id="cd00075">
    <property type="entry name" value="HATPase"/>
    <property type="match status" value="1"/>
</dbReference>
<keyword evidence="9" id="KW-0902">Two-component regulatory system</keyword>
<dbReference type="Gene3D" id="3.30.565.10">
    <property type="entry name" value="Histidine kinase-like ATPase, C-terminal domain"/>
    <property type="match status" value="1"/>
</dbReference>
<evidence type="ECO:0000256" key="12">
    <source>
        <dbReference type="SAM" id="Phobius"/>
    </source>
</evidence>
<evidence type="ECO:0000313" key="16">
    <source>
        <dbReference type="Proteomes" id="UP001501094"/>
    </source>
</evidence>
<evidence type="ECO:0000256" key="6">
    <source>
        <dbReference type="ARBA" id="ARBA00022692"/>
    </source>
</evidence>
<dbReference type="Pfam" id="PF02518">
    <property type="entry name" value="HATPase_c"/>
    <property type="match status" value="1"/>
</dbReference>
<keyword evidence="10 12" id="KW-0472">Membrane</keyword>
<evidence type="ECO:0000259" key="14">
    <source>
        <dbReference type="PROSITE" id="PS50885"/>
    </source>
</evidence>
<dbReference type="PANTHER" id="PTHR45436:SF5">
    <property type="entry name" value="SENSOR HISTIDINE KINASE TRCS"/>
    <property type="match status" value="1"/>
</dbReference>
<evidence type="ECO:0000256" key="4">
    <source>
        <dbReference type="ARBA" id="ARBA00022553"/>
    </source>
</evidence>
<evidence type="ECO:0000256" key="11">
    <source>
        <dbReference type="SAM" id="MobiDB-lite"/>
    </source>
</evidence>
<dbReference type="EMBL" id="BAAANL010000008">
    <property type="protein sequence ID" value="GAA1873259.1"/>
    <property type="molecule type" value="Genomic_DNA"/>
</dbReference>
<dbReference type="Proteomes" id="UP001501094">
    <property type="component" value="Unassembled WGS sequence"/>
</dbReference>
<feature type="transmembrane region" description="Helical" evidence="12">
    <location>
        <begin position="210"/>
        <end position="229"/>
    </location>
</feature>
<evidence type="ECO:0000313" key="15">
    <source>
        <dbReference type="EMBL" id="GAA1873259.1"/>
    </source>
</evidence>
<keyword evidence="4" id="KW-0597">Phosphoprotein</keyword>
<dbReference type="EC" id="2.7.13.3" evidence="3"/>
<evidence type="ECO:0000256" key="2">
    <source>
        <dbReference type="ARBA" id="ARBA00004236"/>
    </source>
</evidence>
<dbReference type="SMART" id="SM00387">
    <property type="entry name" value="HATPase_c"/>
    <property type="match status" value="1"/>
</dbReference>
<dbReference type="InterPro" id="IPR005467">
    <property type="entry name" value="His_kinase_dom"/>
</dbReference>
<dbReference type="Gene3D" id="6.10.340.10">
    <property type="match status" value="1"/>
</dbReference>
<keyword evidence="7 15" id="KW-0418">Kinase</keyword>
<dbReference type="Pfam" id="PF00672">
    <property type="entry name" value="HAMP"/>
    <property type="match status" value="1"/>
</dbReference>
<evidence type="ECO:0000256" key="7">
    <source>
        <dbReference type="ARBA" id="ARBA00022777"/>
    </source>
</evidence>
<dbReference type="InterPro" id="IPR050428">
    <property type="entry name" value="TCS_sensor_his_kinase"/>
</dbReference>
<dbReference type="InterPro" id="IPR003661">
    <property type="entry name" value="HisK_dim/P_dom"/>
</dbReference>
<dbReference type="SUPFAM" id="SSF47384">
    <property type="entry name" value="Homodimeric domain of signal transducing histidine kinase"/>
    <property type="match status" value="1"/>
</dbReference>
<evidence type="ECO:0000256" key="10">
    <source>
        <dbReference type="ARBA" id="ARBA00023136"/>
    </source>
</evidence>
<dbReference type="InterPro" id="IPR036890">
    <property type="entry name" value="HATPase_C_sf"/>
</dbReference>
<evidence type="ECO:0000256" key="9">
    <source>
        <dbReference type="ARBA" id="ARBA00023012"/>
    </source>
</evidence>
<proteinExistence type="predicted"/>
<dbReference type="SMART" id="SM00388">
    <property type="entry name" value="HisKA"/>
    <property type="match status" value="1"/>
</dbReference>
<dbReference type="PRINTS" id="PR00344">
    <property type="entry name" value="BCTRLSENSOR"/>
</dbReference>
<keyword evidence="16" id="KW-1185">Reference proteome</keyword>
<dbReference type="RefSeq" id="WP_344105632.1">
    <property type="nucleotide sequence ID" value="NZ_BAAANL010000008.1"/>
</dbReference>
<feature type="region of interest" description="Disordered" evidence="11">
    <location>
        <begin position="97"/>
        <end position="148"/>
    </location>
</feature>
<keyword evidence="5" id="KW-0808">Transferase</keyword>
<dbReference type="SMART" id="SM00304">
    <property type="entry name" value="HAMP"/>
    <property type="match status" value="1"/>
</dbReference>
<evidence type="ECO:0000259" key="13">
    <source>
        <dbReference type="PROSITE" id="PS50109"/>
    </source>
</evidence>
<dbReference type="GO" id="GO:0016301">
    <property type="term" value="F:kinase activity"/>
    <property type="evidence" value="ECO:0007669"/>
    <property type="project" value="UniProtKB-KW"/>
</dbReference>
<keyword evidence="8 12" id="KW-1133">Transmembrane helix</keyword>
<dbReference type="Gene3D" id="1.10.287.130">
    <property type="match status" value="1"/>
</dbReference>
<feature type="domain" description="HAMP" evidence="14">
    <location>
        <begin position="231"/>
        <end position="285"/>
    </location>
</feature>
<dbReference type="PANTHER" id="PTHR45436">
    <property type="entry name" value="SENSOR HISTIDINE KINASE YKOH"/>
    <property type="match status" value="1"/>
</dbReference>
<evidence type="ECO:0000256" key="1">
    <source>
        <dbReference type="ARBA" id="ARBA00000085"/>
    </source>
</evidence>
<organism evidence="15 16">
    <name type="scientific">Myceligenerans crystallogenes</name>
    <dbReference type="NCBI Taxonomy" id="316335"/>
    <lineage>
        <taxon>Bacteria</taxon>
        <taxon>Bacillati</taxon>
        <taxon>Actinomycetota</taxon>
        <taxon>Actinomycetes</taxon>
        <taxon>Micrococcales</taxon>
        <taxon>Promicromonosporaceae</taxon>
        <taxon>Myceligenerans</taxon>
    </lineage>
</organism>
<dbReference type="PROSITE" id="PS50109">
    <property type="entry name" value="HIS_KIN"/>
    <property type="match status" value="1"/>
</dbReference>
<keyword evidence="6 12" id="KW-0812">Transmembrane</keyword>
<protein>
    <recommendedName>
        <fullName evidence="3">histidine kinase</fullName>
        <ecNumber evidence="3">2.7.13.3</ecNumber>
    </recommendedName>
</protein>
<feature type="compositionally biased region" description="Acidic residues" evidence="11">
    <location>
        <begin position="115"/>
        <end position="131"/>
    </location>
</feature>
<evidence type="ECO:0000256" key="8">
    <source>
        <dbReference type="ARBA" id="ARBA00022989"/>
    </source>
</evidence>
<name>A0ABN2NKL1_9MICO</name>
<dbReference type="SUPFAM" id="SSF55874">
    <property type="entry name" value="ATPase domain of HSP90 chaperone/DNA topoisomerase II/histidine kinase"/>
    <property type="match status" value="1"/>
</dbReference>
<comment type="catalytic activity">
    <reaction evidence="1">
        <text>ATP + protein L-histidine = ADP + protein N-phospho-L-histidine.</text>
        <dbReference type="EC" id="2.7.13.3"/>
    </reaction>
</comment>
<evidence type="ECO:0000256" key="5">
    <source>
        <dbReference type="ARBA" id="ARBA00022679"/>
    </source>
</evidence>
<accession>A0ABN2NKL1</accession>